<evidence type="ECO:0000313" key="3">
    <source>
        <dbReference type="Proteomes" id="UP000185783"/>
    </source>
</evidence>
<dbReference type="Gene3D" id="3.30.1540.10">
    <property type="entry name" value="formyl-coa transferase, domain 3"/>
    <property type="match status" value="1"/>
</dbReference>
<organism evidence="2 3">
    <name type="scientific">Pseudovibrio exalbescens</name>
    <dbReference type="NCBI Taxonomy" id="197461"/>
    <lineage>
        <taxon>Bacteria</taxon>
        <taxon>Pseudomonadati</taxon>
        <taxon>Pseudomonadota</taxon>
        <taxon>Alphaproteobacteria</taxon>
        <taxon>Hyphomicrobiales</taxon>
        <taxon>Stappiaceae</taxon>
        <taxon>Pseudovibrio</taxon>
    </lineage>
</organism>
<proteinExistence type="predicted"/>
<dbReference type="InterPro" id="IPR003673">
    <property type="entry name" value="CoA-Trfase_fam_III"/>
</dbReference>
<comment type="caution">
    <text evidence="2">The sequence shown here is derived from an EMBL/GenBank/DDBJ whole genome shotgun (WGS) entry which is preliminary data.</text>
</comment>
<dbReference type="EMBL" id="LVVZ01000003">
    <property type="protein sequence ID" value="OKL45824.1"/>
    <property type="molecule type" value="Genomic_DNA"/>
</dbReference>
<dbReference type="GO" id="GO:0003824">
    <property type="term" value="F:catalytic activity"/>
    <property type="evidence" value="ECO:0007669"/>
    <property type="project" value="InterPro"/>
</dbReference>
<name>A0A1U7JM93_9HYPH</name>
<dbReference type="AlphaFoldDB" id="A0A1U7JM93"/>
<gene>
    <name evidence="2" type="ORF">A3843_01475</name>
</gene>
<keyword evidence="3" id="KW-1185">Reference proteome</keyword>
<dbReference type="Pfam" id="PF02515">
    <property type="entry name" value="CoA_transf_3"/>
    <property type="match status" value="1"/>
</dbReference>
<dbReference type="Proteomes" id="UP000185783">
    <property type="component" value="Unassembled WGS sequence"/>
</dbReference>
<feature type="region of interest" description="Disordered" evidence="1">
    <location>
        <begin position="333"/>
        <end position="354"/>
    </location>
</feature>
<protein>
    <submittedName>
        <fullName evidence="2">Carnitine dehydratase</fullName>
    </submittedName>
</protein>
<dbReference type="SUPFAM" id="SSF89796">
    <property type="entry name" value="CoA-transferase family III (CaiB/BaiF)"/>
    <property type="match status" value="1"/>
</dbReference>
<sequence>MMDRPLTGLRILEFAGIGPGPFCGMLLADMGADVVRIDRPGVVPQGVGAITGRGRRSVALDLKKEGDRETALALIGKADALFEGFRPGVMERMGLGPDVALAQNPALVYGRMTGWGQSGPLASAAGHDLNYIALTGALHAMGRPDSPPSPPLNLVGDYGGGALFLAFGLVAGLLRARETGQGQVIDAAMTDGSALLTALFHDLMAAGMWQDKRGTNFLDGAAPFYDTYECADGEFIAIGAIEPQFYSLLLEKVGLAGDPDFANQMDTKKWPLMKQRMAAIFRQKTREHWTSVMEGTDVCFAPVLSMSEAPHHPHNKARETFISVNGGVQPTAAPRFRDVPNAPTKPAPHPGEHTQEVLREWGV</sequence>
<dbReference type="PANTHER" id="PTHR48228">
    <property type="entry name" value="SUCCINYL-COA--D-CITRAMALATE COA-TRANSFERASE"/>
    <property type="match status" value="1"/>
</dbReference>
<dbReference type="InterPro" id="IPR023606">
    <property type="entry name" value="CoA-Trfase_III_dom_1_sf"/>
</dbReference>
<dbReference type="InterPro" id="IPR044855">
    <property type="entry name" value="CoA-Trfase_III_dom3_sf"/>
</dbReference>
<dbReference type="Gene3D" id="3.40.50.10540">
    <property type="entry name" value="Crotonobetainyl-coa:carnitine coa-transferase, domain 1"/>
    <property type="match status" value="1"/>
</dbReference>
<dbReference type="STRING" id="197461.A3843_01475"/>
<reference evidence="2 3" key="1">
    <citation type="submission" date="2016-03" db="EMBL/GenBank/DDBJ databases">
        <title>Genome sequence of Nesiotobacter sp. nov., a moderately halophilic alphaproteobacterium isolated from the Yellow Sea, China.</title>
        <authorList>
            <person name="Zhang G."/>
            <person name="Zhang R."/>
        </authorList>
    </citation>
    <scope>NUCLEOTIDE SEQUENCE [LARGE SCALE GENOMIC DNA]</scope>
    <source>
        <strain evidence="2 3">WB1-6</strain>
    </source>
</reference>
<evidence type="ECO:0000313" key="2">
    <source>
        <dbReference type="EMBL" id="OKL45824.1"/>
    </source>
</evidence>
<dbReference type="PANTHER" id="PTHR48228:SF5">
    <property type="entry name" value="ALPHA-METHYLACYL-COA RACEMASE"/>
    <property type="match status" value="1"/>
</dbReference>
<dbReference type="RefSeq" id="WP_028482017.1">
    <property type="nucleotide sequence ID" value="NZ_LVVZ01000003.1"/>
</dbReference>
<evidence type="ECO:0000256" key="1">
    <source>
        <dbReference type="SAM" id="MobiDB-lite"/>
    </source>
</evidence>
<accession>A0A1U7JM93</accession>
<dbReference type="InterPro" id="IPR050509">
    <property type="entry name" value="CoA-transferase_III"/>
</dbReference>